<organism evidence="1">
    <name type="scientific">uncultured Caudovirales phage</name>
    <dbReference type="NCBI Taxonomy" id="2100421"/>
    <lineage>
        <taxon>Viruses</taxon>
        <taxon>Duplodnaviria</taxon>
        <taxon>Heunggongvirae</taxon>
        <taxon>Uroviricota</taxon>
        <taxon>Caudoviricetes</taxon>
        <taxon>Peduoviridae</taxon>
        <taxon>Maltschvirus</taxon>
        <taxon>Maltschvirus maltsch</taxon>
    </lineage>
</organism>
<proteinExistence type="predicted"/>
<accession>A0A6J5N0L5</accession>
<protein>
    <submittedName>
        <fullName evidence="1">Uncharacterized protein</fullName>
    </submittedName>
</protein>
<name>A0A6J5N0L5_9CAUD</name>
<gene>
    <name evidence="1" type="ORF">UFOVP595_24</name>
</gene>
<dbReference type="EMBL" id="LR796568">
    <property type="protein sequence ID" value="CAB4151651.1"/>
    <property type="molecule type" value="Genomic_DNA"/>
</dbReference>
<sequence length="68" mass="8059">MKVVINQIETMHEIKMSIEDMISHEDQMQSMSKIIDAIGNKKITQANFYFLVNLWSDKCHSIRKFQNQ</sequence>
<evidence type="ECO:0000313" key="1">
    <source>
        <dbReference type="EMBL" id="CAB4151651.1"/>
    </source>
</evidence>
<reference evidence="1" key="1">
    <citation type="submission" date="2020-04" db="EMBL/GenBank/DDBJ databases">
        <authorList>
            <person name="Chiriac C."/>
            <person name="Salcher M."/>
            <person name="Ghai R."/>
            <person name="Kavagutti S V."/>
        </authorList>
    </citation>
    <scope>NUCLEOTIDE SEQUENCE</scope>
</reference>